<dbReference type="EMBL" id="WUPT01000001">
    <property type="protein sequence ID" value="MXQ06896.1"/>
    <property type="molecule type" value="Genomic_DNA"/>
</dbReference>
<dbReference type="Proteomes" id="UP000480350">
    <property type="component" value="Unassembled WGS sequence"/>
</dbReference>
<keyword evidence="2 5" id="KW-0489">Methyltransferase</keyword>
<dbReference type="SMART" id="SM00138">
    <property type="entry name" value="MeTrc"/>
    <property type="match status" value="1"/>
</dbReference>
<dbReference type="InterPro" id="IPR022641">
    <property type="entry name" value="CheR_N"/>
</dbReference>
<feature type="binding site" evidence="6">
    <location>
        <position position="66"/>
    </location>
    <ligand>
        <name>S-adenosyl-L-methionine</name>
        <dbReference type="ChEBI" id="CHEBI:59789"/>
    </ligand>
</feature>
<protein>
    <recommendedName>
        <fullName evidence="5">Chemotaxis protein methyltransferase</fullName>
        <ecNumber evidence="5">2.1.1.80</ecNumber>
    </recommendedName>
</protein>
<comment type="caution">
    <text evidence="8">The sequence shown here is derived from an EMBL/GenBank/DDBJ whole genome shotgun (WGS) entry which is preliminary data.</text>
</comment>
<keyword evidence="4 5" id="KW-0949">S-adenosyl-L-methionine</keyword>
<dbReference type="Gene3D" id="3.40.50.150">
    <property type="entry name" value="Vaccinia Virus protein VP39"/>
    <property type="match status" value="1"/>
</dbReference>
<dbReference type="Pfam" id="PF03705">
    <property type="entry name" value="CheR_N"/>
    <property type="match status" value="1"/>
</dbReference>
<feature type="binding site" evidence="6">
    <location>
        <position position="110"/>
    </location>
    <ligand>
        <name>S-adenosyl-L-methionine</name>
        <dbReference type="ChEBI" id="CHEBI:59789"/>
    </ligand>
</feature>
<dbReference type="SUPFAM" id="SSF53335">
    <property type="entry name" value="S-adenosyl-L-methionine-dependent methyltransferases"/>
    <property type="match status" value="1"/>
</dbReference>
<feature type="domain" description="CheR-type methyltransferase" evidence="7">
    <location>
        <begin position="1"/>
        <end position="266"/>
    </location>
</feature>
<dbReference type="AlphaFoldDB" id="A0A7C9MEA6"/>
<keyword evidence="3 5" id="KW-0808">Transferase</keyword>
<dbReference type="InterPro" id="IPR050903">
    <property type="entry name" value="Bact_Chemotaxis_MeTrfase"/>
</dbReference>
<dbReference type="PANTHER" id="PTHR24422">
    <property type="entry name" value="CHEMOTAXIS PROTEIN METHYLTRANSFERASE"/>
    <property type="match status" value="1"/>
</dbReference>
<reference evidence="8 9" key="1">
    <citation type="submission" date="2019-12" db="EMBL/GenBank/DDBJ databases">
        <authorList>
            <person name="Lee S.D."/>
        </authorList>
    </citation>
    <scope>NUCLEOTIDE SEQUENCE [LARGE SCALE GENOMIC DNA]</scope>
    <source>
        <strain evidence="8 9">GH1-50</strain>
    </source>
</reference>
<dbReference type="Gene3D" id="1.10.155.10">
    <property type="entry name" value="Chemotaxis receptor methyltransferase CheR, N-terminal domain"/>
    <property type="match status" value="1"/>
</dbReference>
<reference evidence="8 9" key="2">
    <citation type="submission" date="2020-03" db="EMBL/GenBank/DDBJ databases">
        <title>Kangsaoukella pontilimi gen. nov., sp. nov., a new member of the family Rhodobacteraceae isolated from a tidal mudflat.</title>
        <authorList>
            <person name="Kim I.S."/>
        </authorList>
    </citation>
    <scope>NUCLEOTIDE SEQUENCE [LARGE SCALE GENOMIC DNA]</scope>
    <source>
        <strain evidence="8 9">GH1-50</strain>
    </source>
</reference>
<organism evidence="8 9">
    <name type="scientific">Kangsaoukella pontilimi</name>
    <dbReference type="NCBI Taxonomy" id="2691042"/>
    <lineage>
        <taxon>Bacteria</taxon>
        <taxon>Pseudomonadati</taxon>
        <taxon>Pseudomonadota</taxon>
        <taxon>Alphaproteobacteria</taxon>
        <taxon>Rhodobacterales</taxon>
        <taxon>Paracoccaceae</taxon>
        <taxon>Kangsaoukella</taxon>
    </lineage>
</organism>
<evidence type="ECO:0000256" key="6">
    <source>
        <dbReference type="PIRSR" id="PIRSR000410-1"/>
    </source>
</evidence>
<dbReference type="PIRSF" id="PIRSF000410">
    <property type="entry name" value="CheR"/>
    <property type="match status" value="1"/>
</dbReference>
<dbReference type="InterPro" id="IPR000780">
    <property type="entry name" value="CheR_MeTrfase"/>
</dbReference>
<dbReference type="GO" id="GO:0032259">
    <property type="term" value="P:methylation"/>
    <property type="evidence" value="ECO:0007669"/>
    <property type="project" value="UniProtKB-KW"/>
</dbReference>
<dbReference type="InterPro" id="IPR036804">
    <property type="entry name" value="CheR_N_sf"/>
</dbReference>
<dbReference type="PROSITE" id="PS50123">
    <property type="entry name" value="CHER"/>
    <property type="match status" value="1"/>
</dbReference>
<evidence type="ECO:0000259" key="7">
    <source>
        <dbReference type="PROSITE" id="PS50123"/>
    </source>
</evidence>
<dbReference type="InterPro" id="IPR029063">
    <property type="entry name" value="SAM-dependent_MTases_sf"/>
</dbReference>
<feature type="binding site" evidence="6">
    <location>
        <position position="136"/>
    </location>
    <ligand>
        <name>S-adenosyl-L-methionine</name>
        <dbReference type="ChEBI" id="CHEBI:59789"/>
    </ligand>
</feature>
<evidence type="ECO:0000256" key="5">
    <source>
        <dbReference type="PIRNR" id="PIRNR000410"/>
    </source>
</evidence>
<dbReference type="EC" id="2.1.1.80" evidence="5"/>
<evidence type="ECO:0000256" key="2">
    <source>
        <dbReference type="ARBA" id="ARBA00022603"/>
    </source>
</evidence>
<name>A0A7C9MEA6_9RHOB</name>
<feature type="binding site" evidence="6">
    <location>
        <position position="72"/>
    </location>
    <ligand>
        <name>S-adenosyl-L-methionine</name>
        <dbReference type="ChEBI" id="CHEBI:59789"/>
    </ligand>
</feature>
<comment type="catalytic activity">
    <reaction evidence="1 5">
        <text>L-glutamyl-[protein] + S-adenosyl-L-methionine = [protein]-L-glutamate 5-O-methyl ester + S-adenosyl-L-homocysteine</text>
        <dbReference type="Rhea" id="RHEA:24452"/>
        <dbReference type="Rhea" id="RHEA-COMP:10208"/>
        <dbReference type="Rhea" id="RHEA-COMP:10311"/>
        <dbReference type="ChEBI" id="CHEBI:29973"/>
        <dbReference type="ChEBI" id="CHEBI:57856"/>
        <dbReference type="ChEBI" id="CHEBI:59789"/>
        <dbReference type="ChEBI" id="CHEBI:82795"/>
        <dbReference type="EC" id="2.1.1.80"/>
    </reaction>
</comment>
<comment type="function">
    <text evidence="5">Methylation of the membrane-bound methyl-accepting chemotaxis proteins (MCP) to form gamma-glutamyl methyl ester residues in MCP.</text>
</comment>
<evidence type="ECO:0000313" key="8">
    <source>
        <dbReference type="EMBL" id="MXQ06896.1"/>
    </source>
</evidence>
<evidence type="ECO:0000256" key="3">
    <source>
        <dbReference type="ARBA" id="ARBA00022679"/>
    </source>
</evidence>
<gene>
    <name evidence="8" type="ORF">GQ651_03455</name>
</gene>
<dbReference type="CDD" id="cd02440">
    <property type="entry name" value="AdoMet_MTases"/>
    <property type="match status" value="1"/>
</dbReference>
<feature type="binding site" evidence="6">
    <location>
        <begin position="192"/>
        <end position="193"/>
    </location>
    <ligand>
        <name>S-adenosyl-L-methionine</name>
        <dbReference type="ChEBI" id="CHEBI:59789"/>
    </ligand>
</feature>
<dbReference type="RefSeq" id="WP_160762808.1">
    <property type="nucleotide sequence ID" value="NZ_WUPT01000001.1"/>
</dbReference>
<dbReference type="SUPFAM" id="SSF47757">
    <property type="entry name" value="Chemotaxis receptor methyltransferase CheR, N-terminal domain"/>
    <property type="match status" value="1"/>
</dbReference>
<dbReference type="InterPro" id="IPR022642">
    <property type="entry name" value="CheR_C"/>
</dbReference>
<keyword evidence="9" id="KW-1185">Reference proteome</keyword>
<dbReference type="InterPro" id="IPR026024">
    <property type="entry name" value="Chemotaxis_MeTrfase_CheR"/>
</dbReference>
<dbReference type="GO" id="GO:0008983">
    <property type="term" value="F:protein-glutamate O-methyltransferase activity"/>
    <property type="evidence" value="ECO:0007669"/>
    <property type="project" value="UniProtKB-EC"/>
</dbReference>
<evidence type="ECO:0000313" key="9">
    <source>
        <dbReference type="Proteomes" id="UP000480350"/>
    </source>
</evidence>
<dbReference type="Pfam" id="PF01739">
    <property type="entry name" value="CheR"/>
    <property type="match status" value="1"/>
</dbReference>
<accession>A0A7C9MEA6</accession>
<evidence type="ECO:0000256" key="1">
    <source>
        <dbReference type="ARBA" id="ARBA00001541"/>
    </source>
</evidence>
<sequence length="276" mass="31278">MSIIAGIAREDAGLTLPDAKRLMVQSRLARRMRSVGCLSFDDYIALLTASPDAEERRALISVLTTNVTSFFREAHHFETLRTQVLPALLREAKRGRRLRFWSAGCSTGEEPYSLAMLLLALDPMASDYDIRILATDIDPKVLSKAKSARYEAASLSALPDFYEQALRATRQEDGSLVMPDSVRRLVTFRQLNLHAQWPMKGRFDAILCRNVLIYFDFEHQSALWPRFRASLGTEGWLFLGHSERIHPIETSGFIQTGVTTYRRTDARPVGTPERED</sequence>
<evidence type="ECO:0000256" key="4">
    <source>
        <dbReference type="ARBA" id="ARBA00022691"/>
    </source>
</evidence>
<feature type="binding site" evidence="6">
    <location>
        <begin position="209"/>
        <end position="210"/>
    </location>
    <ligand>
        <name>S-adenosyl-L-methionine</name>
        <dbReference type="ChEBI" id="CHEBI:59789"/>
    </ligand>
</feature>
<feature type="binding site" evidence="6">
    <location>
        <position position="68"/>
    </location>
    <ligand>
        <name>S-adenosyl-L-methionine</name>
        <dbReference type="ChEBI" id="CHEBI:59789"/>
    </ligand>
</feature>
<proteinExistence type="predicted"/>
<dbReference type="PRINTS" id="PR00996">
    <property type="entry name" value="CHERMTFRASE"/>
</dbReference>
<dbReference type="PANTHER" id="PTHR24422:SF19">
    <property type="entry name" value="CHEMOTAXIS PROTEIN METHYLTRANSFERASE"/>
    <property type="match status" value="1"/>
</dbReference>